<dbReference type="GO" id="GO:0051539">
    <property type="term" value="F:4 iron, 4 sulfur cluster binding"/>
    <property type="evidence" value="ECO:0007669"/>
    <property type="project" value="UniProtKB-UniRule"/>
</dbReference>
<evidence type="ECO:0000256" key="3">
    <source>
        <dbReference type="ARBA" id="ARBA00022485"/>
    </source>
</evidence>
<evidence type="ECO:0000256" key="6">
    <source>
        <dbReference type="ARBA" id="ARBA00023014"/>
    </source>
</evidence>
<gene>
    <name evidence="11" type="primary">whiB</name>
    <name evidence="13" type="ORF">HDA36_001472</name>
</gene>
<feature type="binding site" evidence="11">
    <location>
        <position position="105"/>
    </location>
    <ligand>
        <name>[4Fe-4S] cluster</name>
        <dbReference type="ChEBI" id="CHEBI:49883"/>
    </ligand>
</feature>
<feature type="binding site" evidence="11">
    <location>
        <position position="96"/>
    </location>
    <ligand>
        <name>[4Fe-4S] cluster</name>
        <dbReference type="ChEBI" id="CHEBI:49883"/>
    </ligand>
</feature>
<sequence>MRTVCHAGRHPWSEETTAVLPGDGRRYCLECTRERAVLALAGRQVYTPQPEEATRPAGEWREHATCAGEPLRLFYGPSVEKPAAREARVAKAKAICGRCPVRTECAEDAVARGEKWGVRGGLTGTELKRERRRRMKRAVARSQVVCSCCGKTGPRGGPGPDGVLITSCRARWVRAGRPETVPPAPVGSAA</sequence>
<comment type="subcellular location">
    <subcellularLocation>
        <location evidence="1 11">Cytoplasm</location>
    </subcellularLocation>
</comment>
<dbReference type="HAMAP" id="MF_01479">
    <property type="entry name" value="WhiB"/>
    <property type="match status" value="1"/>
</dbReference>
<comment type="cofactor">
    <cofactor evidence="11">
        <name>[4Fe-4S] cluster</name>
        <dbReference type="ChEBI" id="CHEBI:49883"/>
    </cofactor>
    <text evidence="11">Binds 1 [4Fe-4S] cluster per subunit. Following nitrosylation of the [4Fe-4S] cluster binds 1 [4Fe-8(NO)] cluster per subunit.</text>
</comment>
<dbReference type="GO" id="GO:0045892">
    <property type="term" value="P:negative regulation of DNA-templated transcription"/>
    <property type="evidence" value="ECO:0007669"/>
    <property type="project" value="TreeGrafter"/>
</dbReference>
<dbReference type="GO" id="GO:0005737">
    <property type="term" value="C:cytoplasm"/>
    <property type="evidence" value="ECO:0007669"/>
    <property type="project" value="UniProtKB-SubCell"/>
</dbReference>
<evidence type="ECO:0000256" key="2">
    <source>
        <dbReference type="ARBA" id="ARBA00006597"/>
    </source>
</evidence>
<evidence type="ECO:0000256" key="9">
    <source>
        <dbReference type="ARBA" id="ARBA00023157"/>
    </source>
</evidence>
<protein>
    <recommendedName>
        <fullName evidence="11">Transcriptional regulator WhiB</fullName>
    </recommendedName>
</protein>
<name>A0A7W8QKC4_9ACTN</name>
<dbReference type="InterPro" id="IPR034768">
    <property type="entry name" value="4FE4S_WBL"/>
</dbReference>
<comment type="caution">
    <text evidence="13">The sequence shown here is derived from an EMBL/GenBank/DDBJ whole genome shotgun (WGS) entry which is preliminary data.</text>
</comment>
<dbReference type="PANTHER" id="PTHR38839">
    <property type="entry name" value="TRANSCRIPTIONAL REGULATOR WHID-RELATED"/>
    <property type="match status" value="1"/>
</dbReference>
<keyword evidence="10 11" id="KW-0804">Transcription</keyword>
<accession>A0A7W8QKC4</accession>
<dbReference type="RefSeq" id="WP_184391018.1">
    <property type="nucleotide sequence ID" value="NZ_JACHDB010000001.1"/>
</dbReference>
<evidence type="ECO:0000256" key="11">
    <source>
        <dbReference type="HAMAP-Rule" id="MF_01479"/>
    </source>
</evidence>
<keyword evidence="4 11" id="KW-0479">Metal-binding</keyword>
<dbReference type="Proteomes" id="UP000572635">
    <property type="component" value="Unassembled WGS sequence"/>
</dbReference>
<keyword evidence="11" id="KW-0963">Cytoplasm</keyword>
<dbReference type="GO" id="GO:0035731">
    <property type="term" value="F:dinitrosyl-iron complex binding"/>
    <property type="evidence" value="ECO:0007669"/>
    <property type="project" value="UniProtKB-UniRule"/>
</dbReference>
<dbReference type="GO" id="GO:0047134">
    <property type="term" value="F:protein-disulfide reductase [NAD(P)H] activity"/>
    <property type="evidence" value="ECO:0007669"/>
    <property type="project" value="TreeGrafter"/>
</dbReference>
<organism evidence="13 14">
    <name type="scientific">Nocardiopsis composta</name>
    <dbReference type="NCBI Taxonomy" id="157465"/>
    <lineage>
        <taxon>Bacteria</taxon>
        <taxon>Bacillati</taxon>
        <taxon>Actinomycetota</taxon>
        <taxon>Actinomycetes</taxon>
        <taxon>Streptosporangiales</taxon>
        <taxon>Nocardiopsidaceae</taxon>
        <taxon>Nocardiopsis</taxon>
    </lineage>
</organism>
<feature type="domain" description="4Fe-4S Wbl-type" evidence="12">
    <location>
        <begin position="65"/>
        <end position="129"/>
    </location>
</feature>
<comment type="function">
    <text evidence="11">Acts as a transcriptional regulator. Probably redox-responsive. The apo- but not holo-form probably binds DNA.</text>
</comment>
<dbReference type="GO" id="GO:0046872">
    <property type="term" value="F:metal ion binding"/>
    <property type="evidence" value="ECO:0007669"/>
    <property type="project" value="UniProtKB-KW"/>
</dbReference>
<evidence type="ECO:0000313" key="14">
    <source>
        <dbReference type="Proteomes" id="UP000572635"/>
    </source>
</evidence>
<feature type="binding site" evidence="11">
    <location>
        <position position="66"/>
    </location>
    <ligand>
        <name>[4Fe-4S] cluster</name>
        <dbReference type="ChEBI" id="CHEBI:49883"/>
    </ligand>
</feature>
<dbReference type="PROSITE" id="PS51674">
    <property type="entry name" value="4FE4S_WBL"/>
    <property type="match status" value="1"/>
</dbReference>
<evidence type="ECO:0000256" key="8">
    <source>
        <dbReference type="ARBA" id="ARBA00023125"/>
    </source>
</evidence>
<keyword evidence="9 11" id="KW-1015">Disulfide bond</keyword>
<evidence type="ECO:0000256" key="1">
    <source>
        <dbReference type="ARBA" id="ARBA00004496"/>
    </source>
</evidence>
<evidence type="ECO:0000259" key="12">
    <source>
        <dbReference type="PROSITE" id="PS51674"/>
    </source>
</evidence>
<evidence type="ECO:0000256" key="10">
    <source>
        <dbReference type="ARBA" id="ARBA00023163"/>
    </source>
</evidence>
<keyword evidence="3 11" id="KW-0004">4Fe-4S</keyword>
<feature type="binding site" evidence="11">
    <location>
        <position position="99"/>
    </location>
    <ligand>
        <name>[4Fe-4S] cluster</name>
        <dbReference type="ChEBI" id="CHEBI:49883"/>
    </ligand>
</feature>
<dbReference type="Pfam" id="PF02467">
    <property type="entry name" value="Whib"/>
    <property type="match status" value="1"/>
</dbReference>
<comment type="PTM">
    <text evidence="11">The Fe-S cluster can be nitrosylated by nitric oxide (NO).</text>
</comment>
<comment type="similarity">
    <text evidence="2 11">Belongs to the WhiB family.</text>
</comment>
<keyword evidence="6 11" id="KW-0411">Iron-sulfur</keyword>
<keyword evidence="8 11" id="KW-0238">DNA-binding</keyword>
<proteinExistence type="inferred from homology"/>
<dbReference type="AlphaFoldDB" id="A0A7W8QKC4"/>
<evidence type="ECO:0000256" key="5">
    <source>
        <dbReference type="ARBA" id="ARBA00023004"/>
    </source>
</evidence>
<reference evidence="13 14" key="1">
    <citation type="submission" date="2020-08" db="EMBL/GenBank/DDBJ databases">
        <title>Sequencing the genomes of 1000 actinobacteria strains.</title>
        <authorList>
            <person name="Klenk H.-P."/>
        </authorList>
    </citation>
    <scope>NUCLEOTIDE SEQUENCE [LARGE SCALE GENOMIC DNA]</scope>
    <source>
        <strain evidence="13 14">DSM 44551</strain>
    </source>
</reference>
<evidence type="ECO:0000256" key="7">
    <source>
        <dbReference type="ARBA" id="ARBA00023015"/>
    </source>
</evidence>
<keyword evidence="14" id="KW-1185">Reference proteome</keyword>
<keyword evidence="5 11" id="KW-0408">Iron</keyword>
<comment type="PTM">
    <text evidence="11">Upon Fe-S cluster removal intramolecular disulfide bonds are formed.</text>
</comment>
<evidence type="ECO:0000313" key="13">
    <source>
        <dbReference type="EMBL" id="MBB5431388.1"/>
    </source>
</evidence>
<dbReference type="EMBL" id="JACHDB010000001">
    <property type="protein sequence ID" value="MBB5431388.1"/>
    <property type="molecule type" value="Genomic_DNA"/>
</dbReference>
<dbReference type="GO" id="GO:0003677">
    <property type="term" value="F:DNA binding"/>
    <property type="evidence" value="ECO:0007669"/>
    <property type="project" value="UniProtKB-UniRule"/>
</dbReference>
<dbReference type="GO" id="GO:0045454">
    <property type="term" value="P:cell redox homeostasis"/>
    <property type="evidence" value="ECO:0007669"/>
    <property type="project" value="TreeGrafter"/>
</dbReference>
<evidence type="ECO:0000256" key="4">
    <source>
        <dbReference type="ARBA" id="ARBA00022723"/>
    </source>
</evidence>
<keyword evidence="7 11" id="KW-0805">Transcription regulation</keyword>
<dbReference type="InterPro" id="IPR003482">
    <property type="entry name" value="Whib"/>
</dbReference>